<keyword evidence="1 6" id="KW-0819">tRNA processing</keyword>
<comment type="similarity">
    <text evidence="6">Belongs to the RnpA family.</text>
</comment>
<evidence type="ECO:0000256" key="2">
    <source>
        <dbReference type="ARBA" id="ARBA00022722"/>
    </source>
</evidence>
<keyword evidence="5 6" id="KW-0694">RNA-binding</keyword>
<dbReference type="Proteomes" id="UP000525652">
    <property type="component" value="Unassembled WGS sequence"/>
</dbReference>
<keyword evidence="2 6" id="KW-0540">Nuclease</keyword>
<keyword evidence="9" id="KW-1185">Reference proteome</keyword>
<evidence type="ECO:0000256" key="6">
    <source>
        <dbReference type="HAMAP-Rule" id="MF_00227"/>
    </source>
</evidence>
<dbReference type="EC" id="3.1.26.5" evidence="6 7"/>
<evidence type="ECO:0000313" key="9">
    <source>
        <dbReference type="Proteomes" id="UP000525652"/>
    </source>
</evidence>
<evidence type="ECO:0000256" key="5">
    <source>
        <dbReference type="ARBA" id="ARBA00022884"/>
    </source>
</evidence>
<organism evidence="8 9">
    <name type="scientific">Puniceicoccus vermicola</name>
    <dbReference type="NCBI Taxonomy" id="388746"/>
    <lineage>
        <taxon>Bacteria</taxon>
        <taxon>Pseudomonadati</taxon>
        <taxon>Verrucomicrobiota</taxon>
        <taxon>Opitutia</taxon>
        <taxon>Puniceicoccales</taxon>
        <taxon>Puniceicoccaceae</taxon>
        <taxon>Puniceicoccus</taxon>
    </lineage>
</organism>
<protein>
    <recommendedName>
        <fullName evidence="6 7">Ribonuclease P protein component</fullName>
        <shortName evidence="6">RNase P protein</shortName>
        <shortName evidence="6">RNaseP protein</shortName>
        <ecNumber evidence="6 7">3.1.26.5</ecNumber>
    </recommendedName>
    <alternativeName>
        <fullName evidence="6">Protein C5</fullName>
    </alternativeName>
</protein>
<dbReference type="InterPro" id="IPR020568">
    <property type="entry name" value="Ribosomal_Su5_D2-typ_SF"/>
</dbReference>
<evidence type="ECO:0000256" key="1">
    <source>
        <dbReference type="ARBA" id="ARBA00022694"/>
    </source>
</evidence>
<reference evidence="8 9" key="1">
    <citation type="submission" date="2020-07" db="EMBL/GenBank/DDBJ databases">
        <authorList>
            <person name="Feng X."/>
        </authorList>
    </citation>
    <scope>NUCLEOTIDE SEQUENCE [LARGE SCALE GENOMIC DNA]</scope>
    <source>
        <strain evidence="8 9">JCM14086</strain>
    </source>
</reference>
<comment type="catalytic activity">
    <reaction evidence="6">
        <text>Endonucleolytic cleavage of RNA, removing 5'-extranucleotides from tRNA precursor.</text>
        <dbReference type="EC" id="3.1.26.5"/>
    </reaction>
</comment>
<evidence type="ECO:0000313" key="8">
    <source>
        <dbReference type="EMBL" id="MBC2602817.1"/>
    </source>
</evidence>
<accession>A0A7X1AZI9</accession>
<evidence type="ECO:0000256" key="3">
    <source>
        <dbReference type="ARBA" id="ARBA00022759"/>
    </source>
</evidence>
<dbReference type="AlphaFoldDB" id="A0A7X1AZI9"/>
<name>A0A7X1AZI9_9BACT</name>
<dbReference type="SUPFAM" id="SSF54211">
    <property type="entry name" value="Ribosomal protein S5 domain 2-like"/>
    <property type="match status" value="1"/>
</dbReference>
<keyword evidence="4 6" id="KW-0378">Hydrolase</keyword>
<dbReference type="InterPro" id="IPR000100">
    <property type="entry name" value="RNase_P"/>
</dbReference>
<dbReference type="GO" id="GO:0030677">
    <property type="term" value="C:ribonuclease P complex"/>
    <property type="evidence" value="ECO:0007669"/>
    <property type="project" value="TreeGrafter"/>
</dbReference>
<comment type="function">
    <text evidence="6">RNaseP catalyzes the removal of the 5'-leader sequence from pre-tRNA to produce the mature 5'-terminus. It can also cleave other RNA substrates such as 4.5S RNA. The protein component plays an auxiliary but essential role in vivo by binding to the 5'-leader sequence and broadening the substrate specificity of the ribozyme.</text>
</comment>
<dbReference type="NCBIfam" id="TIGR00188">
    <property type="entry name" value="rnpA"/>
    <property type="match status" value="1"/>
</dbReference>
<comment type="subunit">
    <text evidence="6">Consists of a catalytic RNA component (M1 or rnpB) and a protein subunit.</text>
</comment>
<dbReference type="Pfam" id="PF00825">
    <property type="entry name" value="Ribonuclease_P"/>
    <property type="match status" value="1"/>
</dbReference>
<dbReference type="Gene3D" id="3.30.230.10">
    <property type="match status" value="1"/>
</dbReference>
<keyword evidence="3 6" id="KW-0255">Endonuclease</keyword>
<dbReference type="GO" id="GO:0004526">
    <property type="term" value="F:ribonuclease P activity"/>
    <property type="evidence" value="ECO:0007669"/>
    <property type="project" value="UniProtKB-UniRule"/>
</dbReference>
<dbReference type="RefSeq" id="WP_185693483.1">
    <property type="nucleotide sequence ID" value="NZ_JACHVA010000102.1"/>
</dbReference>
<dbReference type="EMBL" id="JACHVA010000102">
    <property type="protein sequence ID" value="MBC2602817.1"/>
    <property type="molecule type" value="Genomic_DNA"/>
</dbReference>
<dbReference type="GO" id="GO:0000049">
    <property type="term" value="F:tRNA binding"/>
    <property type="evidence" value="ECO:0007669"/>
    <property type="project" value="UniProtKB-UniRule"/>
</dbReference>
<dbReference type="InterPro" id="IPR014721">
    <property type="entry name" value="Ribsml_uS5_D2-typ_fold_subgr"/>
</dbReference>
<evidence type="ECO:0000256" key="7">
    <source>
        <dbReference type="NCBIfam" id="TIGR00188"/>
    </source>
</evidence>
<dbReference type="HAMAP" id="MF_00227">
    <property type="entry name" value="RNase_P"/>
    <property type="match status" value="1"/>
</dbReference>
<evidence type="ECO:0000256" key="4">
    <source>
        <dbReference type="ARBA" id="ARBA00022801"/>
    </source>
</evidence>
<gene>
    <name evidence="6 8" type="primary">rnpA</name>
    <name evidence="8" type="ORF">H5P30_13615</name>
</gene>
<sequence length="121" mass="14213">MRFSRECRLRKSSEFIRLRRAGKWVPGRYFHLQVCEREDSVLPSRLGLAVSRRIGPAVTRNLVKRRFREIFRAITPEFSGPIDLVVIARKGVDRVPFSELKQQFAHALRAWRNESHLRVNG</sequence>
<dbReference type="PANTHER" id="PTHR33992:SF1">
    <property type="entry name" value="RIBONUCLEASE P PROTEIN COMPONENT"/>
    <property type="match status" value="1"/>
</dbReference>
<proteinExistence type="inferred from homology"/>
<dbReference type="PANTHER" id="PTHR33992">
    <property type="entry name" value="RIBONUCLEASE P PROTEIN COMPONENT"/>
    <property type="match status" value="1"/>
</dbReference>
<dbReference type="GO" id="GO:0001682">
    <property type="term" value="P:tRNA 5'-leader removal"/>
    <property type="evidence" value="ECO:0007669"/>
    <property type="project" value="UniProtKB-UniRule"/>
</dbReference>
<comment type="caution">
    <text evidence="8">The sequence shown here is derived from an EMBL/GenBank/DDBJ whole genome shotgun (WGS) entry which is preliminary data.</text>
</comment>
<dbReference type="GO" id="GO:0042781">
    <property type="term" value="F:3'-tRNA processing endoribonuclease activity"/>
    <property type="evidence" value="ECO:0007669"/>
    <property type="project" value="TreeGrafter"/>
</dbReference>